<reference evidence="1 2" key="1">
    <citation type="submission" date="2008-01" db="EMBL/GenBank/DDBJ databases">
        <title>Complete sequence of Pseudomonas putida GB-1.</title>
        <authorList>
            <consortium name="US DOE Joint Genome Institute"/>
            <person name="Copeland A."/>
            <person name="Lucas S."/>
            <person name="Lapidus A."/>
            <person name="Barry K."/>
            <person name="Glavina del Rio T."/>
            <person name="Dalin E."/>
            <person name="Tice H."/>
            <person name="Pitluck S."/>
            <person name="Bruce D."/>
            <person name="Goodwin L."/>
            <person name="Chertkov O."/>
            <person name="Brettin T."/>
            <person name="Detter J.C."/>
            <person name="Han C."/>
            <person name="Kuske C.R."/>
            <person name="Schmutz J."/>
            <person name="Larimer F."/>
            <person name="Land M."/>
            <person name="Hauser L."/>
            <person name="Kyrpides N."/>
            <person name="Kim E."/>
            <person name="McCarthy J.K."/>
            <person name="Richardson P."/>
        </authorList>
    </citation>
    <scope>NUCLEOTIDE SEQUENCE [LARGE SCALE GENOMIC DNA]</scope>
    <source>
        <strain evidence="1 2">GB-1</strain>
    </source>
</reference>
<dbReference type="Proteomes" id="UP000002157">
    <property type="component" value="Chromosome"/>
</dbReference>
<dbReference type="EMBL" id="CP000926">
    <property type="protein sequence ID" value="ABY97544.1"/>
    <property type="molecule type" value="Genomic_DNA"/>
</dbReference>
<dbReference type="HOGENOM" id="CLU_019828_0_0_6"/>
<organism evidence="1 2">
    <name type="scientific">Pseudomonas putida (strain GB-1)</name>
    <dbReference type="NCBI Taxonomy" id="76869"/>
    <lineage>
        <taxon>Bacteria</taxon>
        <taxon>Pseudomonadati</taxon>
        <taxon>Pseudomonadota</taxon>
        <taxon>Gammaproteobacteria</taxon>
        <taxon>Pseudomonadales</taxon>
        <taxon>Pseudomonadaceae</taxon>
        <taxon>Pseudomonas</taxon>
    </lineage>
</organism>
<evidence type="ECO:0000313" key="2">
    <source>
        <dbReference type="Proteomes" id="UP000002157"/>
    </source>
</evidence>
<dbReference type="eggNOG" id="ENOG502ZC4M">
    <property type="taxonomic scope" value="Bacteria"/>
</dbReference>
<name>B0KGC3_PSEPG</name>
<accession>B0KGC3</accession>
<evidence type="ECO:0000313" key="1">
    <source>
        <dbReference type="EMBL" id="ABY97544.1"/>
    </source>
</evidence>
<sequence length="753" mass="85659">MLATYNINEYPLLAIEPGMQQELFNVAENDNDSLRAIKYANAYLHITGFKLEAIHTPEDIDTILYGFEGFLIKNTELLKIVVARLYNRARKLLAEVSGLKINTANNGKKIRLEERQSTSVKFWEFIPKSLSTLKYYSGWHASARNGKKQFINLIPFYLCYGEKLTSYLLTLVEDECLRYSHSAVKQRSMHMRRIIPLLCKLYPTRSDLSTLQSGRKVNEFVEILFAQWKSEVIVKEYSLEVFYKEWPQALITMENIFLGTAIMAEPHYPLFCPTYKSSPHTDKTKTLYDKALMDIPLTVSDDDAFKAFSAGIDGDIQYVQDCCNEACLNAIRDHEATLHKAANGRVIDSFANLEAGKDFTPSDICRTWIEYTYNIADTGIFEAISPTEVRNIINPLGAYTLLPFMFLLVRHHPFITPSWLLGFELFDVNGRQVNYTQAGDDWIAIGYKPRAKGHEEQRVVLTSATKAAFDQIIAITKPARDHLKTIGDDSYRKLFLSGGRNFGTPTAIENLPRLSSEENSIPLAATILKNANCAAQEARAQRILMNLTLRSLRATLAIQTYVRTLSRRAVTIELRHADRSKHLVDVYIPDTLLHFMMERWVRLFYNAILYEAMKDSPYLLASLDFNTQEELNEFLKIHKDNYVIVGKNSPTSAPFNPATIGETADRMYIELNLDKVEVLLCIYELANSALQAGRCITPVAEKWFAVATLIHQAVHLYREGLLQGYCSRSVLTLFSKANPTPQLQEKLKGVIHA</sequence>
<dbReference type="KEGG" id="ppg:PputGB1_1641"/>
<dbReference type="AlphaFoldDB" id="B0KGC3"/>
<protein>
    <submittedName>
        <fullName evidence="1">Uncharacterized protein</fullName>
    </submittedName>
</protein>
<dbReference type="RefSeq" id="WP_012271307.1">
    <property type="nucleotide sequence ID" value="NC_010322.1"/>
</dbReference>
<gene>
    <name evidence="1" type="ordered locus">PputGB1_1641</name>
</gene>
<proteinExistence type="predicted"/>